<dbReference type="EMBL" id="OFSM01000004">
    <property type="protein sequence ID" value="SOY28134.1"/>
    <property type="molecule type" value="Genomic_DNA"/>
</dbReference>
<protein>
    <submittedName>
        <fullName evidence="1">Uncharacterized protein</fullName>
    </submittedName>
</protein>
<gene>
    <name evidence="1" type="ORF">AMURIS_00841</name>
</gene>
<dbReference type="AlphaFoldDB" id="A0A2K4ZCE0"/>
<evidence type="ECO:0000313" key="2">
    <source>
        <dbReference type="Proteomes" id="UP000236311"/>
    </source>
</evidence>
<keyword evidence="2" id="KW-1185">Reference proteome</keyword>
<accession>A0A2K4ZCE0</accession>
<sequence>MSEGTGYSGADVLPGRKDTGEWNRMWIEMLWRAVIPPSDLPSF</sequence>
<name>A0A2K4ZCE0_9FIRM</name>
<dbReference type="Proteomes" id="UP000236311">
    <property type="component" value="Unassembled WGS sequence"/>
</dbReference>
<proteinExistence type="predicted"/>
<evidence type="ECO:0000313" key="1">
    <source>
        <dbReference type="EMBL" id="SOY28134.1"/>
    </source>
</evidence>
<organism evidence="1 2">
    <name type="scientific">Acetatifactor muris</name>
    <dbReference type="NCBI Taxonomy" id="879566"/>
    <lineage>
        <taxon>Bacteria</taxon>
        <taxon>Bacillati</taxon>
        <taxon>Bacillota</taxon>
        <taxon>Clostridia</taxon>
        <taxon>Lachnospirales</taxon>
        <taxon>Lachnospiraceae</taxon>
        <taxon>Acetatifactor</taxon>
    </lineage>
</organism>
<reference evidence="1 2" key="1">
    <citation type="submission" date="2018-01" db="EMBL/GenBank/DDBJ databases">
        <authorList>
            <person name="Gaut B.S."/>
            <person name="Morton B.R."/>
            <person name="Clegg M.T."/>
            <person name="Duvall M.R."/>
        </authorList>
    </citation>
    <scope>NUCLEOTIDE SEQUENCE [LARGE SCALE GENOMIC DNA]</scope>
    <source>
        <strain evidence="1">GP69</strain>
    </source>
</reference>